<proteinExistence type="predicted"/>
<dbReference type="InterPro" id="IPR003812">
    <property type="entry name" value="Fido"/>
</dbReference>
<dbReference type="SUPFAM" id="SSF140931">
    <property type="entry name" value="Fic-like"/>
    <property type="match status" value="1"/>
</dbReference>
<evidence type="ECO:0000259" key="1">
    <source>
        <dbReference type="PROSITE" id="PS51459"/>
    </source>
</evidence>
<dbReference type="Gene3D" id="1.10.3290.10">
    <property type="entry name" value="Fido-like domain"/>
    <property type="match status" value="1"/>
</dbReference>
<protein>
    <recommendedName>
        <fullName evidence="1">Fido domain-containing protein</fullName>
    </recommendedName>
</protein>
<evidence type="ECO:0000313" key="2">
    <source>
        <dbReference type="EMBL" id="GAG62582.1"/>
    </source>
</evidence>
<dbReference type="Pfam" id="PF02661">
    <property type="entry name" value="Fic"/>
    <property type="match status" value="1"/>
</dbReference>
<dbReference type="PANTHER" id="PTHR13504">
    <property type="entry name" value="FIDO DOMAIN-CONTAINING PROTEIN DDB_G0283145"/>
    <property type="match status" value="1"/>
</dbReference>
<dbReference type="PROSITE" id="PS51459">
    <property type="entry name" value="FIDO"/>
    <property type="match status" value="1"/>
</dbReference>
<dbReference type="InterPro" id="IPR040198">
    <property type="entry name" value="Fido_containing"/>
</dbReference>
<dbReference type="InterPro" id="IPR036597">
    <property type="entry name" value="Fido-like_dom_sf"/>
</dbReference>
<dbReference type="AlphaFoldDB" id="X0ZXG6"/>
<comment type="caution">
    <text evidence="2">The sequence shown here is derived from an EMBL/GenBank/DDBJ whole genome shotgun (WGS) entry which is preliminary data.</text>
</comment>
<reference evidence="2" key="1">
    <citation type="journal article" date="2014" name="Front. Microbiol.">
        <title>High frequency of phylogenetically diverse reductive dehalogenase-homologous genes in deep subseafloor sedimentary metagenomes.</title>
        <authorList>
            <person name="Kawai M."/>
            <person name="Futagami T."/>
            <person name="Toyoda A."/>
            <person name="Takaki Y."/>
            <person name="Nishi S."/>
            <person name="Hori S."/>
            <person name="Arai W."/>
            <person name="Tsubouchi T."/>
            <person name="Morono Y."/>
            <person name="Uchiyama I."/>
            <person name="Ito T."/>
            <person name="Fujiyama A."/>
            <person name="Inagaki F."/>
            <person name="Takami H."/>
        </authorList>
    </citation>
    <scope>NUCLEOTIDE SEQUENCE</scope>
    <source>
        <strain evidence="2">Expedition CK06-06</strain>
    </source>
</reference>
<sequence>MSTLLYWHKKIFQYTKKNKAGKIRDYPARISGSKHIPPTPIELDLLIREFFNWYNQNKNKVHPIQLAALAHFKFVSIHPFGDGNGRISRLLMNYVLNKNGYPMLIIDYTQRKSYYTALERSNITNDERIFTLWFFRRYLKENKEFLE</sequence>
<accession>X0ZXG6</accession>
<gene>
    <name evidence="2" type="ORF">S01H4_17539</name>
</gene>
<feature type="domain" description="Fido" evidence="1">
    <location>
        <begin position="1"/>
        <end position="136"/>
    </location>
</feature>
<dbReference type="PANTHER" id="PTHR13504:SF38">
    <property type="entry name" value="FIDO DOMAIN-CONTAINING PROTEIN"/>
    <property type="match status" value="1"/>
</dbReference>
<name>X0ZXG6_9ZZZZ</name>
<organism evidence="2">
    <name type="scientific">marine sediment metagenome</name>
    <dbReference type="NCBI Taxonomy" id="412755"/>
    <lineage>
        <taxon>unclassified sequences</taxon>
        <taxon>metagenomes</taxon>
        <taxon>ecological metagenomes</taxon>
    </lineage>
</organism>
<dbReference type="EMBL" id="BART01007736">
    <property type="protein sequence ID" value="GAG62582.1"/>
    <property type="molecule type" value="Genomic_DNA"/>
</dbReference>